<organism evidence="1 2">
    <name type="scientific">uncultured phage cr10_1</name>
    <dbReference type="NCBI Taxonomy" id="2772066"/>
    <lineage>
        <taxon>Viruses</taxon>
        <taxon>Duplodnaviria</taxon>
        <taxon>Heunggongvirae</taxon>
        <taxon>Uroviricota</taxon>
        <taxon>Caudoviricetes</taxon>
        <taxon>Crassvirales</taxon>
        <taxon>Suoliviridae</taxon>
        <taxon>Boorivirinae</taxon>
        <taxon>Canhaevirus</taxon>
        <taxon>Canhaevirus hiberniae</taxon>
    </lineage>
</organism>
<dbReference type="KEGG" id="vg:65129205"/>
<dbReference type="Proteomes" id="UP000593744">
    <property type="component" value="Segment"/>
</dbReference>
<proteinExistence type="predicted"/>
<evidence type="ECO:0000313" key="2">
    <source>
        <dbReference type="Proteomes" id="UP000593744"/>
    </source>
</evidence>
<evidence type="ECO:0000313" key="1">
    <source>
        <dbReference type="EMBL" id="QOR58725.1"/>
    </source>
</evidence>
<dbReference type="GeneID" id="65129205"/>
<name>A0A7M1RWC5_9CAUD</name>
<dbReference type="RefSeq" id="YP_010110883.1">
    <property type="nucleotide sequence ID" value="NC_055875.1"/>
</dbReference>
<keyword evidence="2" id="KW-1185">Reference proteome</keyword>
<reference evidence="1 2" key="1">
    <citation type="submission" date="2020-07" db="EMBL/GenBank/DDBJ databases">
        <title>Taxonomic proposal: Crassvirales, a new order of highly abundant and diverse bacterial viruses.</title>
        <authorList>
            <person name="Shkoporov A.N."/>
            <person name="Stockdale S.R."/>
            <person name="Guerin E."/>
            <person name="Ross R.P."/>
            <person name="Hill C."/>
        </authorList>
    </citation>
    <scope>NUCLEOTIDE SEQUENCE [LARGE SCALE GENOMIC DNA]</scope>
</reference>
<accession>A0A7M1RWC5</accession>
<sequence length="139" mass="16515">MENEQYYVFFAGGMTIGTKEWYESILPENIATSYDDILEGKMMPASLEQIEFYNSHKDYDLYHLFYMLPLTQEEIEDIKINKNIEIEKNREKDYKSVADPLYMGYVKNTALGNDEKATEYYNKWLEAIQTIKEENPYIV</sequence>
<protein>
    <submittedName>
        <fullName evidence="1">Uncharacterized protein</fullName>
    </submittedName>
</protein>
<dbReference type="EMBL" id="MT774382">
    <property type="protein sequence ID" value="QOR58725.1"/>
    <property type="molecule type" value="Genomic_DNA"/>
</dbReference>